<sequence length="283" mass="30740">MRDRTNAVLHALLQLGPGPHKSSEITARTTMDEEEVRRRLLQLFKAKVCYRPSFGYWELRPTPAAPTSTDTPGLVHPSTTPLLDATLLLEGLHSRTEHAVLLHTYFPITGERLCIGAAGTRDMRLRRELAFAPRAVDRLRRAPLDSDAPGLVMLANLAGHDAPLREDLRQIRSAQVALTKAPLPGWMLVSVPVRRLPGAPAMPGAEPRVVAAVSILAPDHAHGDPLIAYGRLMRNAVQAAIESSVVITHPRFAAAQAAYPRPGPHASPFDARTAVRAGGRVRT</sequence>
<accession>A0ABV1VGA3</accession>
<organism evidence="1 2">
    <name type="scientific">Streptomyces flaveolus</name>
    <dbReference type="NCBI Taxonomy" id="67297"/>
    <lineage>
        <taxon>Bacteria</taxon>
        <taxon>Bacillati</taxon>
        <taxon>Actinomycetota</taxon>
        <taxon>Actinomycetes</taxon>
        <taxon>Kitasatosporales</taxon>
        <taxon>Streptomycetaceae</taxon>
        <taxon>Streptomyces</taxon>
    </lineage>
</organism>
<dbReference type="RefSeq" id="WP_350815086.1">
    <property type="nucleotide sequence ID" value="NZ_JBEPCV010000012.1"/>
</dbReference>
<keyword evidence="2" id="KW-1185">Reference proteome</keyword>
<proteinExistence type="predicted"/>
<protein>
    <recommendedName>
        <fullName evidence="3">WYL domain-containing protein</fullName>
    </recommendedName>
</protein>
<comment type="caution">
    <text evidence="1">The sequence shown here is derived from an EMBL/GenBank/DDBJ whole genome shotgun (WGS) entry which is preliminary data.</text>
</comment>
<evidence type="ECO:0000313" key="2">
    <source>
        <dbReference type="Proteomes" id="UP001490330"/>
    </source>
</evidence>
<dbReference type="Proteomes" id="UP001490330">
    <property type="component" value="Unassembled WGS sequence"/>
</dbReference>
<evidence type="ECO:0008006" key="3">
    <source>
        <dbReference type="Google" id="ProtNLM"/>
    </source>
</evidence>
<gene>
    <name evidence="1" type="ORF">ABT322_15145</name>
</gene>
<reference evidence="1 2" key="1">
    <citation type="submission" date="2024-06" db="EMBL/GenBank/DDBJ databases">
        <title>The Natural Products Discovery Center: Release of the First 8490 Sequenced Strains for Exploring Actinobacteria Biosynthetic Diversity.</title>
        <authorList>
            <person name="Kalkreuter E."/>
            <person name="Kautsar S.A."/>
            <person name="Yang D."/>
            <person name="Bader C.D."/>
            <person name="Teijaro C.N."/>
            <person name="Fluegel L."/>
            <person name="Davis C.M."/>
            <person name="Simpson J.R."/>
            <person name="Lauterbach L."/>
            <person name="Steele A.D."/>
            <person name="Gui C."/>
            <person name="Meng S."/>
            <person name="Li G."/>
            <person name="Viehrig K."/>
            <person name="Ye F."/>
            <person name="Su P."/>
            <person name="Kiefer A.F."/>
            <person name="Nichols A."/>
            <person name="Cepeda A.J."/>
            <person name="Yan W."/>
            <person name="Fan B."/>
            <person name="Jiang Y."/>
            <person name="Adhikari A."/>
            <person name="Zheng C.-J."/>
            <person name="Schuster L."/>
            <person name="Cowan T.M."/>
            <person name="Smanski M.J."/>
            <person name="Chevrette M.G."/>
            <person name="De Carvalho L.P.S."/>
            <person name="Shen B."/>
        </authorList>
    </citation>
    <scope>NUCLEOTIDE SEQUENCE [LARGE SCALE GENOMIC DNA]</scope>
    <source>
        <strain evidence="1 2">NPDC000632</strain>
    </source>
</reference>
<evidence type="ECO:0000313" key="1">
    <source>
        <dbReference type="EMBL" id="MER6905084.1"/>
    </source>
</evidence>
<dbReference type="EMBL" id="JBEPCV010000012">
    <property type="protein sequence ID" value="MER6905084.1"/>
    <property type="molecule type" value="Genomic_DNA"/>
</dbReference>
<name>A0ABV1VGA3_9ACTN</name>